<name>A0A6J7WQ39_9CAUD</name>
<proteinExistence type="predicted"/>
<organism evidence="1">
    <name type="scientific">uncultured Caudovirales phage</name>
    <dbReference type="NCBI Taxonomy" id="2100421"/>
    <lineage>
        <taxon>Viruses</taxon>
        <taxon>Duplodnaviria</taxon>
        <taxon>Heunggongvirae</taxon>
        <taxon>Uroviricota</taxon>
        <taxon>Caudoviricetes</taxon>
        <taxon>Peduoviridae</taxon>
        <taxon>Maltschvirus</taxon>
        <taxon>Maltschvirus maltsch</taxon>
    </lineage>
</organism>
<sequence length="81" mass="9574">MSLSYHDTNRLPNWARVEWHRDEYSYESEVWFGIRCADGNVGLKIGMPEEFGQRSVTRRKVLQDMIEQLTIQLATITLEEK</sequence>
<dbReference type="EMBL" id="LR798281">
    <property type="protein sequence ID" value="CAB5220171.1"/>
    <property type="molecule type" value="Genomic_DNA"/>
</dbReference>
<gene>
    <name evidence="1" type="ORF">UFOVP232_71</name>
</gene>
<reference evidence="1" key="1">
    <citation type="submission" date="2020-05" db="EMBL/GenBank/DDBJ databases">
        <authorList>
            <person name="Chiriac C."/>
            <person name="Salcher M."/>
            <person name="Ghai R."/>
            <person name="Kavagutti S V."/>
        </authorList>
    </citation>
    <scope>NUCLEOTIDE SEQUENCE</scope>
</reference>
<accession>A0A6J7WQ39</accession>
<evidence type="ECO:0000313" key="1">
    <source>
        <dbReference type="EMBL" id="CAB5220171.1"/>
    </source>
</evidence>
<protein>
    <submittedName>
        <fullName evidence="1">Uncharacterized protein</fullName>
    </submittedName>
</protein>